<dbReference type="AlphaFoldDB" id="A0A8S1VFX2"/>
<protein>
    <submittedName>
        <fullName evidence="1">Uncharacterized protein</fullName>
    </submittedName>
</protein>
<name>A0A8S1VFX2_PAROT</name>
<sequence>MKEMIFLSIEPKLTINFIRFAIKFSLQLNQLLNLKINNQTQEDKDAKITKSVTFCFEKNIVHSIYKCPSEYLSKKKRKQLSRKISSSIKGKWLLDQTSSDEETKNYSDLEDYEHFYSIIEWKKLQEAQQQKMTPNNQNEDQNSKKINDFKDRILDTPKSCLKQIKKLDIPPQLDEPQQKDQIDDQQTEVCSEKNLNKDNLLNDQFIVVSKFKDHGEGEEDQISINLDDLFEFQSNYKEQKTHDRQDISIYDSLRKKIDFKSAFKIVDIVKLYENI</sequence>
<organism evidence="1 2">
    <name type="scientific">Paramecium octaurelia</name>
    <dbReference type="NCBI Taxonomy" id="43137"/>
    <lineage>
        <taxon>Eukaryota</taxon>
        <taxon>Sar</taxon>
        <taxon>Alveolata</taxon>
        <taxon>Ciliophora</taxon>
        <taxon>Intramacronucleata</taxon>
        <taxon>Oligohymenophorea</taxon>
        <taxon>Peniculida</taxon>
        <taxon>Parameciidae</taxon>
        <taxon>Paramecium</taxon>
    </lineage>
</organism>
<reference evidence="1" key="1">
    <citation type="submission" date="2021-01" db="EMBL/GenBank/DDBJ databases">
        <authorList>
            <consortium name="Genoscope - CEA"/>
            <person name="William W."/>
        </authorList>
    </citation>
    <scope>NUCLEOTIDE SEQUENCE</scope>
</reference>
<dbReference type="EMBL" id="CAJJDP010000063">
    <property type="protein sequence ID" value="CAD8174592.1"/>
    <property type="molecule type" value="Genomic_DNA"/>
</dbReference>
<gene>
    <name evidence="1" type="ORF">POCTA_138.1.T0640060</name>
</gene>
<evidence type="ECO:0000313" key="1">
    <source>
        <dbReference type="EMBL" id="CAD8174592.1"/>
    </source>
</evidence>
<accession>A0A8S1VFX2</accession>
<dbReference type="Proteomes" id="UP000683925">
    <property type="component" value="Unassembled WGS sequence"/>
</dbReference>
<keyword evidence="2" id="KW-1185">Reference proteome</keyword>
<evidence type="ECO:0000313" key="2">
    <source>
        <dbReference type="Proteomes" id="UP000683925"/>
    </source>
</evidence>
<comment type="caution">
    <text evidence="1">The sequence shown here is derived from an EMBL/GenBank/DDBJ whole genome shotgun (WGS) entry which is preliminary data.</text>
</comment>
<proteinExistence type="predicted"/>
<dbReference type="OrthoDB" id="316528at2759"/>